<dbReference type="InterPro" id="IPR011681">
    <property type="entry name" value="GcrA"/>
</dbReference>
<protein>
    <recommendedName>
        <fullName evidence="3">GcrA cell cycle regulator</fullName>
    </recommendedName>
</protein>
<gene>
    <name evidence="1" type="ORF">GCM10008171_33480</name>
</gene>
<evidence type="ECO:0008006" key="3">
    <source>
        <dbReference type="Google" id="ProtNLM"/>
    </source>
</evidence>
<dbReference type="Gene3D" id="1.10.10.60">
    <property type="entry name" value="Homeodomain-like"/>
    <property type="match status" value="1"/>
</dbReference>
<reference evidence="1" key="1">
    <citation type="journal article" date="2014" name="Int. J. Syst. Evol. Microbiol.">
        <title>Complete genome sequence of Corynebacterium casei LMG S-19264T (=DSM 44701T), isolated from a smear-ripened cheese.</title>
        <authorList>
            <consortium name="US DOE Joint Genome Institute (JGI-PGF)"/>
            <person name="Walter F."/>
            <person name="Albersmeier A."/>
            <person name="Kalinowski J."/>
            <person name="Ruckert C."/>
        </authorList>
    </citation>
    <scope>NUCLEOTIDE SEQUENCE</scope>
    <source>
        <strain evidence="1">VKM B-2555</strain>
    </source>
</reference>
<evidence type="ECO:0000313" key="1">
    <source>
        <dbReference type="EMBL" id="GLK78094.1"/>
    </source>
</evidence>
<accession>A0A9W6JLW3</accession>
<reference evidence="1" key="2">
    <citation type="submission" date="2023-01" db="EMBL/GenBank/DDBJ databases">
        <authorList>
            <person name="Sun Q."/>
            <person name="Evtushenko L."/>
        </authorList>
    </citation>
    <scope>NUCLEOTIDE SEQUENCE</scope>
    <source>
        <strain evidence="1">VKM B-2555</strain>
    </source>
</reference>
<dbReference type="EMBL" id="BSFK01000016">
    <property type="protein sequence ID" value="GLK78094.1"/>
    <property type="molecule type" value="Genomic_DNA"/>
</dbReference>
<keyword evidence="2" id="KW-1185">Reference proteome</keyword>
<dbReference type="Pfam" id="PF07750">
    <property type="entry name" value="GcrA"/>
    <property type="match status" value="1"/>
</dbReference>
<dbReference type="AlphaFoldDB" id="A0A9W6JLW3"/>
<proteinExistence type="predicted"/>
<sequence>MQWTDERVELLKKLWAEGLSASQIAAELGGVTRNAVIGKVHRLGLSGRAKVAAPSSAPRLRKPTAAAPASARVSAAPVGVAAVARAPQAPAYASRGNAALAVASAAPAMEPRAAVHVAPPVRLVETRPAVTPENVTIMDLRENMCRWPLGDPSQPDFRFCGSRTTPGSAYCACHSAIAYQPANDRRRDRRPSIPTH</sequence>
<organism evidence="1 2">
    <name type="scientific">Methylopila jiangsuensis</name>
    <dbReference type="NCBI Taxonomy" id="586230"/>
    <lineage>
        <taxon>Bacteria</taxon>
        <taxon>Pseudomonadati</taxon>
        <taxon>Pseudomonadota</taxon>
        <taxon>Alphaproteobacteria</taxon>
        <taxon>Hyphomicrobiales</taxon>
        <taxon>Methylopilaceae</taxon>
        <taxon>Methylopila</taxon>
    </lineage>
</organism>
<dbReference type="RefSeq" id="WP_271205908.1">
    <property type="nucleotide sequence ID" value="NZ_BSFK01000016.1"/>
</dbReference>
<name>A0A9W6JLW3_9HYPH</name>
<dbReference type="Proteomes" id="UP001143364">
    <property type="component" value="Unassembled WGS sequence"/>
</dbReference>
<evidence type="ECO:0000313" key="2">
    <source>
        <dbReference type="Proteomes" id="UP001143364"/>
    </source>
</evidence>
<comment type="caution">
    <text evidence="1">The sequence shown here is derived from an EMBL/GenBank/DDBJ whole genome shotgun (WGS) entry which is preliminary data.</text>
</comment>